<reference evidence="1 2" key="1">
    <citation type="submission" date="2018-07" db="EMBL/GenBank/DDBJ databases">
        <title>A high quality draft genome assembly of the barn swallow (H. rustica rustica).</title>
        <authorList>
            <person name="Formenti G."/>
            <person name="Chiara M."/>
            <person name="Poveda L."/>
            <person name="Francoijs K.-J."/>
            <person name="Bonisoli-Alquati A."/>
            <person name="Canova L."/>
            <person name="Gianfranceschi L."/>
            <person name="Horner D.S."/>
            <person name="Saino N."/>
        </authorList>
    </citation>
    <scope>NUCLEOTIDE SEQUENCE [LARGE SCALE GENOMIC DNA]</scope>
    <source>
        <strain evidence="1">Chelidonia</strain>
        <tissue evidence="1">Blood</tissue>
    </source>
</reference>
<accession>A0A3M0KWZ6</accession>
<dbReference type="Proteomes" id="UP000269221">
    <property type="component" value="Unassembled WGS sequence"/>
</dbReference>
<keyword evidence="2" id="KW-1185">Reference proteome</keyword>
<name>A0A3M0KWZ6_HIRRU</name>
<dbReference type="AlphaFoldDB" id="A0A3M0KWZ6"/>
<sequence length="141" mass="15642">MHEAPAVPSPNTCLGGGLTPPLLSQSSQAALCCQGMMKVWLEAVQGMLCEDLPLSIFSSSLHSSTVPKPYQEERADEGCHRRFGNYLILAFTFCYHRGGTSLHHWDMIHQKMPVTLPNTVSIDEKKALLPSTFKLQFPLRS</sequence>
<comment type="caution">
    <text evidence="1">The sequence shown here is derived from an EMBL/GenBank/DDBJ whole genome shotgun (WGS) entry which is preliminary data.</text>
</comment>
<protein>
    <submittedName>
        <fullName evidence="1">Uncharacterized protein</fullName>
    </submittedName>
</protein>
<organism evidence="1 2">
    <name type="scientific">Hirundo rustica rustica</name>
    <dbReference type="NCBI Taxonomy" id="333673"/>
    <lineage>
        <taxon>Eukaryota</taxon>
        <taxon>Metazoa</taxon>
        <taxon>Chordata</taxon>
        <taxon>Craniata</taxon>
        <taxon>Vertebrata</taxon>
        <taxon>Euteleostomi</taxon>
        <taxon>Archelosauria</taxon>
        <taxon>Archosauria</taxon>
        <taxon>Dinosauria</taxon>
        <taxon>Saurischia</taxon>
        <taxon>Theropoda</taxon>
        <taxon>Coelurosauria</taxon>
        <taxon>Aves</taxon>
        <taxon>Neognathae</taxon>
        <taxon>Neoaves</taxon>
        <taxon>Telluraves</taxon>
        <taxon>Australaves</taxon>
        <taxon>Passeriformes</taxon>
        <taxon>Sylvioidea</taxon>
        <taxon>Hirundinidae</taxon>
        <taxon>Hirundo</taxon>
    </lineage>
</organism>
<evidence type="ECO:0000313" key="1">
    <source>
        <dbReference type="EMBL" id="RMC17685.1"/>
    </source>
</evidence>
<proteinExistence type="predicted"/>
<evidence type="ECO:0000313" key="2">
    <source>
        <dbReference type="Proteomes" id="UP000269221"/>
    </source>
</evidence>
<gene>
    <name evidence="1" type="ORF">DUI87_05349</name>
</gene>
<dbReference type="EMBL" id="QRBI01000098">
    <property type="protein sequence ID" value="RMC17685.1"/>
    <property type="molecule type" value="Genomic_DNA"/>
</dbReference>